<sequence length="93" mass="10661">MTYDDVNIASDGYFNNAFVGMWRGYKSTVEKKCNWADYRVPSSNCDFDIGAGEFNVAEKYIKNGWLDIALKNMAPNPAIIKNKTPVSQKLWWQ</sequence>
<accession>A0ABR6ESM9</accession>
<comment type="caution">
    <text evidence="1">The sequence shown here is derived from an EMBL/GenBank/DDBJ whole genome shotgun (WGS) entry which is preliminary data.</text>
</comment>
<proteinExistence type="predicted"/>
<keyword evidence="2" id="KW-1185">Reference proteome</keyword>
<reference evidence="1 2" key="1">
    <citation type="submission" date="2019-11" db="EMBL/GenBank/DDBJ databases">
        <title>Description of Pedobacter sp. LMG 31462T.</title>
        <authorList>
            <person name="Carlier A."/>
            <person name="Qi S."/>
            <person name="Vandamme P."/>
        </authorList>
    </citation>
    <scope>NUCLEOTIDE SEQUENCE [LARGE SCALE GENOMIC DNA]</scope>
    <source>
        <strain evidence="1 2">LMG 31462</strain>
    </source>
</reference>
<dbReference type="EMBL" id="WNXC01000001">
    <property type="protein sequence ID" value="MBB2148263.1"/>
    <property type="molecule type" value="Genomic_DNA"/>
</dbReference>
<name>A0ABR6ESM9_9SPHI</name>
<gene>
    <name evidence="1" type="ORF">GM920_05005</name>
</gene>
<organism evidence="1 2">
    <name type="scientific">Pedobacter gandavensis</name>
    <dbReference type="NCBI Taxonomy" id="2679963"/>
    <lineage>
        <taxon>Bacteria</taxon>
        <taxon>Pseudomonadati</taxon>
        <taxon>Bacteroidota</taxon>
        <taxon>Sphingobacteriia</taxon>
        <taxon>Sphingobacteriales</taxon>
        <taxon>Sphingobacteriaceae</taxon>
        <taxon>Pedobacter</taxon>
    </lineage>
</organism>
<evidence type="ECO:0000313" key="1">
    <source>
        <dbReference type="EMBL" id="MBB2148263.1"/>
    </source>
</evidence>
<dbReference type="Proteomes" id="UP000636110">
    <property type="component" value="Unassembled WGS sequence"/>
</dbReference>
<evidence type="ECO:0000313" key="2">
    <source>
        <dbReference type="Proteomes" id="UP000636110"/>
    </source>
</evidence>
<dbReference type="RefSeq" id="WP_182954014.1">
    <property type="nucleotide sequence ID" value="NZ_WNXC01000001.1"/>
</dbReference>
<protein>
    <submittedName>
        <fullName evidence="1">Uncharacterized protein</fullName>
    </submittedName>
</protein>